<feature type="transmembrane region" description="Helical" evidence="1">
    <location>
        <begin position="125"/>
        <end position="142"/>
    </location>
</feature>
<sequence>MVVPTRFGGTGGILLLEDLFFFGTFHIKMFTVYTFNVDRVYMDIYTVNIMKFDDYRKQPLFWNGIAMAVLTVAILPLLFLDTRTLLGANVWIKPLKFSLSLGLYSFTTIWVLVRFLKDWKYNGKIQIVLTITALIEIVLITLQASRGEMSHFNVTNTWNQVVYSVMGTSISIFWVFHLWICYQIFRKQSIPKAVKESLVWGLTIAGFGMIIGFFMTSPRPDQLEAMKQGIFQTSGSHNFGTGITGGSLFFLGWDKKLGDMRVPHFFGLHVMQIFVFLSAYLLGKTNSNQDQVFVRLTGVSFLVMNVVMVIQTLNGESVFYLNPLYTSIYGFCILMISVCCFKLCSQSNEFHKEVIV</sequence>
<accession>A0A4R8N192</accession>
<evidence type="ECO:0000313" key="3">
    <source>
        <dbReference type="Proteomes" id="UP000294684"/>
    </source>
</evidence>
<evidence type="ECO:0000256" key="1">
    <source>
        <dbReference type="SAM" id="Phobius"/>
    </source>
</evidence>
<protein>
    <submittedName>
        <fullName evidence="2">Uncharacterized protein</fullName>
    </submittedName>
</protein>
<feature type="transmembrane region" description="Helical" evidence="1">
    <location>
        <begin position="292"/>
        <end position="312"/>
    </location>
</feature>
<dbReference type="AlphaFoldDB" id="A0A4R8N192"/>
<organism evidence="2 3">
    <name type="scientific">Leptospira meyeri</name>
    <dbReference type="NCBI Taxonomy" id="29508"/>
    <lineage>
        <taxon>Bacteria</taxon>
        <taxon>Pseudomonadati</taxon>
        <taxon>Spirochaetota</taxon>
        <taxon>Spirochaetia</taxon>
        <taxon>Leptospirales</taxon>
        <taxon>Leptospiraceae</taxon>
        <taxon>Leptospira</taxon>
    </lineage>
</organism>
<dbReference type="Proteomes" id="UP000294684">
    <property type="component" value="Unassembled WGS sequence"/>
</dbReference>
<feature type="transmembrane region" description="Helical" evidence="1">
    <location>
        <begin position="197"/>
        <end position="216"/>
    </location>
</feature>
<feature type="transmembrane region" description="Helical" evidence="1">
    <location>
        <begin position="60"/>
        <end position="79"/>
    </location>
</feature>
<feature type="transmembrane region" description="Helical" evidence="1">
    <location>
        <begin position="162"/>
        <end position="185"/>
    </location>
</feature>
<dbReference type="EMBL" id="SORO01000001">
    <property type="protein sequence ID" value="TDY73632.1"/>
    <property type="molecule type" value="Genomic_DNA"/>
</dbReference>
<name>A0A4R8N192_LEPME</name>
<feature type="transmembrane region" description="Helical" evidence="1">
    <location>
        <begin position="91"/>
        <end position="113"/>
    </location>
</feature>
<gene>
    <name evidence="2" type="ORF">CLV96_2668</name>
</gene>
<keyword evidence="1" id="KW-0472">Membrane</keyword>
<reference evidence="2 3" key="1">
    <citation type="submission" date="2019-03" db="EMBL/GenBank/DDBJ databases">
        <title>Genomic Encyclopedia of Archaeal and Bacterial Type Strains, Phase II (KMG-II): from individual species to whole genera.</title>
        <authorList>
            <person name="Goeker M."/>
        </authorList>
    </citation>
    <scope>NUCLEOTIDE SEQUENCE [LARGE SCALE GENOMIC DNA]</scope>
    <source>
        <strain evidence="2 3">DSM 21537</strain>
    </source>
</reference>
<evidence type="ECO:0000313" key="2">
    <source>
        <dbReference type="EMBL" id="TDY73632.1"/>
    </source>
</evidence>
<comment type="caution">
    <text evidence="2">The sequence shown here is derived from an EMBL/GenBank/DDBJ whole genome shotgun (WGS) entry which is preliminary data.</text>
</comment>
<proteinExistence type="predicted"/>
<keyword evidence="1" id="KW-0812">Transmembrane</keyword>
<feature type="transmembrane region" description="Helical" evidence="1">
    <location>
        <begin position="265"/>
        <end position="283"/>
    </location>
</feature>
<keyword evidence="3" id="KW-1185">Reference proteome</keyword>
<keyword evidence="1" id="KW-1133">Transmembrane helix</keyword>
<dbReference type="STRING" id="1193051.LEP1GSC017_1336"/>
<feature type="transmembrane region" description="Helical" evidence="1">
    <location>
        <begin position="324"/>
        <end position="344"/>
    </location>
</feature>